<dbReference type="VEuPathDB" id="MicrosporidiaDB:NBO_476g0001"/>
<protein>
    <submittedName>
        <fullName evidence="2">Uncharacterized protein</fullName>
    </submittedName>
</protein>
<dbReference type="EMBL" id="KB909384">
    <property type="protein sequence ID" value="EOB12277.1"/>
    <property type="molecule type" value="Genomic_DNA"/>
</dbReference>
<keyword evidence="3" id="KW-1185">Reference proteome</keyword>
<accession>R0KQ00</accession>
<organism evidence="2 3">
    <name type="scientific">Nosema bombycis (strain CQ1 / CVCC 102059)</name>
    <name type="common">Microsporidian parasite</name>
    <name type="synonym">Pebrine of silkworm</name>
    <dbReference type="NCBI Taxonomy" id="578461"/>
    <lineage>
        <taxon>Eukaryota</taxon>
        <taxon>Fungi</taxon>
        <taxon>Fungi incertae sedis</taxon>
        <taxon>Microsporidia</taxon>
        <taxon>Nosematidae</taxon>
        <taxon>Nosema</taxon>
    </lineage>
</organism>
<reference evidence="2 3" key="1">
    <citation type="journal article" date="2013" name="BMC Genomics">
        <title>Comparative genomics of parasitic silkworm microsporidia reveal an association between genome expansion and host adaptation.</title>
        <authorList>
            <person name="Pan G."/>
            <person name="Xu J."/>
            <person name="Li T."/>
            <person name="Xia Q."/>
            <person name="Liu S.L."/>
            <person name="Zhang G."/>
            <person name="Li S."/>
            <person name="Li C."/>
            <person name="Liu H."/>
            <person name="Yang L."/>
            <person name="Liu T."/>
            <person name="Zhang X."/>
            <person name="Wu Z."/>
            <person name="Fan W."/>
            <person name="Dang X."/>
            <person name="Xiang H."/>
            <person name="Tao M."/>
            <person name="Li Y."/>
            <person name="Hu J."/>
            <person name="Li Z."/>
            <person name="Lin L."/>
            <person name="Luo J."/>
            <person name="Geng L."/>
            <person name="Wang L."/>
            <person name="Long M."/>
            <person name="Wan Y."/>
            <person name="He N."/>
            <person name="Zhang Z."/>
            <person name="Lu C."/>
            <person name="Keeling P.J."/>
            <person name="Wang J."/>
            <person name="Xiang Z."/>
            <person name="Zhou Z."/>
        </authorList>
    </citation>
    <scope>NUCLEOTIDE SEQUENCE [LARGE SCALE GENOMIC DNA]</scope>
    <source>
        <strain evidence="3">CQ1 / CVCC 102059</strain>
    </source>
</reference>
<name>R0KQ00_NOSB1</name>
<proteinExistence type="predicted"/>
<dbReference type="Proteomes" id="UP000016927">
    <property type="component" value="Unassembled WGS sequence"/>
</dbReference>
<dbReference type="HOGENOM" id="CLU_2159106_0_0_1"/>
<evidence type="ECO:0000313" key="3">
    <source>
        <dbReference type="Proteomes" id="UP000016927"/>
    </source>
</evidence>
<gene>
    <name evidence="2" type="ORF">NBO_476g0001</name>
</gene>
<evidence type="ECO:0000256" key="1">
    <source>
        <dbReference type="SAM" id="MobiDB-lite"/>
    </source>
</evidence>
<dbReference type="AlphaFoldDB" id="R0KQ00"/>
<sequence length="111" mass="12541">MLDIFSIVSILHEICASTENITVESTTLLVKADIHKSNSEHNNIGLLQDQSSEDDNKKINKSQHNVIINIDNIDRINETESISLETCTKQDVPQFTNLDEDLDKKTEETKS</sequence>
<evidence type="ECO:0000313" key="2">
    <source>
        <dbReference type="EMBL" id="EOB12277.1"/>
    </source>
</evidence>
<feature type="region of interest" description="Disordered" evidence="1">
    <location>
        <begin position="40"/>
        <end position="60"/>
    </location>
</feature>